<keyword evidence="7 8" id="KW-0472">Membrane</keyword>
<comment type="caution">
    <text evidence="8">Lacks conserved residue(s) required for the propagation of feature annotation.</text>
</comment>
<evidence type="ECO:0000256" key="3">
    <source>
        <dbReference type="ARBA" id="ARBA00022448"/>
    </source>
</evidence>
<dbReference type="Pfam" id="PF00528">
    <property type="entry name" value="BPD_transp_1"/>
    <property type="match status" value="1"/>
</dbReference>
<reference evidence="10" key="1">
    <citation type="journal article" date="2020" name="mSystems">
        <title>Genome- and Community-Level Interaction Insights into Carbon Utilization and Element Cycling Functions of Hydrothermarchaeota in Hydrothermal Sediment.</title>
        <authorList>
            <person name="Zhou Z."/>
            <person name="Liu Y."/>
            <person name="Xu W."/>
            <person name="Pan J."/>
            <person name="Luo Z.H."/>
            <person name="Li M."/>
        </authorList>
    </citation>
    <scope>NUCLEOTIDE SEQUENCE [LARGE SCALE GENOMIC DNA]</scope>
    <source>
        <strain evidence="10">SpSt-914</strain>
    </source>
</reference>
<comment type="caution">
    <text evidence="10">The sequence shown here is derived from an EMBL/GenBank/DDBJ whole genome shotgun (WGS) entry which is preliminary data.</text>
</comment>
<evidence type="ECO:0000256" key="2">
    <source>
        <dbReference type="ARBA" id="ARBA00007069"/>
    </source>
</evidence>
<dbReference type="SUPFAM" id="SSF161098">
    <property type="entry name" value="MetI-like"/>
    <property type="match status" value="1"/>
</dbReference>
<evidence type="ECO:0000256" key="4">
    <source>
        <dbReference type="ARBA" id="ARBA00022475"/>
    </source>
</evidence>
<sequence>MLAIPVALFIAFIGYMVFYLFSNGIKVLSWGFLTQPPARGMTAGGIMPCIVGTLYVTLVSLIMSIPVGVLAGIYLAEYAPDNFITRAIRSAVRSLAGIPSIVYGLFGVALFVRGMELGLSVLASGLTLGLMNLPWIITTAEEAMSAIPGSFREGALAVGATKWEAIRHNVLPFAFPGILTGVLLALARTMGETAPILFTGVTYFTRELPRTPLQKFMALPYHLFALATQHDQLMKVRPIAFGTAAVLLILVLMFDLIAFVVRMRVAGTNKWQV</sequence>
<feature type="transmembrane region" description="Helical" evidence="8">
    <location>
        <begin position="6"/>
        <end position="33"/>
    </location>
</feature>
<evidence type="ECO:0000256" key="8">
    <source>
        <dbReference type="RuleBase" id="RU363043"/>
    </source>
</evidence>
<feature type="domain" description="ABC transmembrane type-1" evidence="9">
    <location>
        <begin position="50"/>
        <end position="258"/>
    </location>
</feature>
<feature type="transmembrane region" description="Helical" evidence="8">
    <location>
        <begin position="95"/>
        <end position="112"/>
    </location>
</feature>
<protein>
    <recommendedName>
        <fullName evidence="8">Phosphate transport system permease protein PstA</fullName>
    </recommendedName>
</protein>
<comment type="similarity">
    <text evidence="2 8">Belongs to the binding-protein-dependent transport system permease family. CysTW subfamily.</text>
</comment>
<dbReference type="AlphaFoldDB" id="A0A7V3PSF9"/>
<accession>A0A7V3PSF9</accession>
<organism evidence="10">
    <name type="scientific">candidate division WOR-3 bacterium</name>
    <dbReference type="NCBI Taxonomy" id="2052148"/>
    <lineage>
        <taxon>Bacteria</taxon>
        <taxon>Bacteria division WOR-3</taxon>
    </lineage>
</organism>
<dbReference type="InterPro" id="IPR000515">
    <property type="entry name" value="MetI-like"/>
</dbReference>
<proteinExistence type="inferred from homology"/>
<dbReference type="GO" id="GO:0005315">
    <property type="term" value="F:phosphate transmembrane transporter activity"/>
    <property type="evidence" value="ECO:0007669"/>
    <property type="project" value="InterPro"/>
</dbReference>
<dbReference type="NCBIfam" id="TIGR00974">
    <property type="entry name" value="3a0107s02c"/>
    <property type="match status" value="1"/>
</dbReference>
<dbReference type="EMBL" id="DTMZ01000013">
    <property type="protein sequence ID" value="HGD12651.1"/>
    <property type="molecule type" value="Genomic_DNA"/>
</dbReference>
<evidence type="ECO:0000256" key="6">
    <source>
        <dbReference type="ARBA" id="ARBA00022989"/>
    </source>
</evidence>
<gene>
    <name evidence="10" type="primary">pstA</name>
    <name evidence="10" type="ORF">ENX16_00995</name>
</gene>
<dbReference type="GO" id="GO:0035435">
    <property type="term" value="P:phosphate ion transmembrane transport"/>
    <property type="evidence" value="ECO:0007669"/>
    <property type="project" value="InterPro"/>
</dbReference>
<dbReference type="PANTHER" id="PTHR43470">
    <property type="entry name" value="PHOSPHATE TRANSPORT SYSTEM PERMEASE PROTEIN PSTA-RELATED"/>
    <property type="match status" value="1"/>
</dbReference>
<feature type="transmembrane region" description="Helical" evidence="8">
    <location>
        <begin position="119"/>
        <end position="137"/>
    </location>
</feature>
<dbReference type="PROSITE" id="PS50928">
    <property type="entry name" value="ABC_TM1"/>
    <property type="match status" value="1"/>
</dbReference>
<feature type="transmembrane region" description="Helical" evidence="8">
    <location>
        <begin position="239"/>
        <end position="261"/>
    </location>
</feature>
<name>A0A7V3PSF9_UNCW3</name>
<evidence type="ECO:0000256" key="5">
    <source>
        <dbReference type="ARBA" id="ARBA00022692"/>
    </source>
</evidence>
<dbReference type="CDD" id="cd06261">
    <property type="entry name" value="TM_PBP2"/>
    <property type="match status" value="1"/>
</dbReference>
<keyword evidence="3" id="KW-0813">Transport</keyword>
<dbReference type="InterPro" id="IPR035906">
    <property type="entry name" value="MetI-like_sf"/>
</dbReference>
<evidence type="ECO:0000259" key="9">
    <source>
        <dbReference type="PROSITE" id="PS50928"/>
    </source>
</evidence>
<dbReference type="InterPro" id="IPR005672">
    <property type="entry name" value="Phosphate_PstA"/>
</dbReference>
<evidence type="ECO:0000256" key="1">
    <source>
        <dbReference type="ARBA" id="ARBA00004651"/>
    </source>
</evidence>
<evidence type="ECO:0000256" key="7">
    <source>
        <dbReference type="ARBA" id="ARBA00023136"/>
    </source>
</evidence>
<keyword evidence="4 8" id="KW-1003">Cell membrane</keyword>
<comment type="subcellular location">
    <subcellularLocation>
        <location evidence="1 8">Cell membrane</location>
        <topology evidence="1 8">Multi-pass membrane protein</topology>
    </subcellularLocation>
</comment>
<feature type="transmembrane region" description="Helical" evidence="8">
    <location>
        <begin position="45"/>
        <end position="75"/>
    </location>
</feature>
<keyword evidence="6 8" id="KW-1133">Transmembrane helix</keyword>
<keyword evidence="5 8" id="KW-0812">Transmembrane</keyword>
<evidence type="ECO:0000313" key="10">
    <source>
        <dbReference type="EMBL" id="HGD12651.1"/>
    </source>
</evidence>
<dbReference type="Gene3D" id="1.10.3720.10">
    <property type="entry name" value="MetI-like"/>
    <property type="match status" value="1"/>
</dbReference>
<dbReference type="GO" id="GO:0005886">
    <property type="term" value="C:plasma membrane"/>
    <property type="evidence" value="ECO:0007669"/>
    <property type="project" value="UniProtKB-SubCell"/>
</dbReference>
<dbReference type="PANTHER" id="PTHR43470:SF3">
    <property type="entry name" value="PHOSPHATE TRANSPORT SYSTEM PERMEASE PROTEIN PSTA-RELATED"/>
    <property type="match status" value="1"/>
</dbReference>